<dbReference type="Proteomes" id="UP000463700">
    <property type="component" value="Unassembled WGS sequence"/>
</dbReference>
<evidence type="ECO:0000256" key="1">
    <source>
        <dbReference type="SAM" id="SignalP"/>
    </source>
</evidence>
<feature type="chain" id="PRO_5027080696" description="3',5'-cyclic-nucleotide phosphodiesterase" evidence="1">
    <location>
        <begin position="24"/>
        <end position="85"/>
    </location>
</feature>
<dbReference type="EMBL" id="VOSW01000035">
    <property type="protein sequence ID" value="KAE8758280.1"/>
    <property type="molecule type" value="Genomic_DNA"/>
</dbReference>
<protein>
    <recommendedName>
        <fullName evidence="4">3',5'-cyclic-nucleotide phosphodiesterase</fullName>
    </recommendedName>
</protein>
<sequence>MKRTYAVLAAGLVALGAVTAAHAATQDDRAKACRSDAMHFCAAHIPSKAKITACMKQHLDELSPACRAMFEDGKKDDAKDDAVSQ</sequence>
<dbReference type="OrthoDB" id="330006at2"/>
<accession>A0A6N6WFM3</accession>
<gene>
    <name evidence="2" type="ORF">FSO04_19570</name>
</gene>
<keyword evidence="1" id="KW-0732">Signal</keyword>
<dbReference type="AlphaFoldDB" id="A0A6N6WFM3"/>
<dbReference type="RefSeq" id="WP_154561538.1">
    <property type="nucleotide sequence ID" value="NZ_JAMXWG010000010.1"/>
</dbReference>
<feature type="signal peptide" evidence="1">
    <location>
        <begin position="1"/>
        <end position="23"/>
    </location>
</feature>
<organism evidence="2 3">
    <name type="scientific">Paraburkholderia madseniana</name>
    <dbReference type="NCBI Taxonomy" id="2599607"/>
    <lineage>
        <taxon>Bacteria</taxon>
        <taxon>Pseudomonadati</taxon>
        <taxon>Pseudomonadota</taxon>
        <taxon>Betaproteobacteria</taxon>
        <taxon>Burkholderiales</taxon>
        <taxon>Burkholderiaceae</taxon>
        <taxon>Paraburkholderia</taxon>
    </lineage>
</organism>
<evidence type="ECO:0000313" key="2">
    <source>
        <dbReference type="EMBL" id="KAE8758280.1"/>
    </source>
</evidence>
<proteinExistence type="predicted"/>
<name>A0A6N6WFM3_9BURK</name>
<evidence type="ECO:0000313" key="3">
    <source>
        <dbReference type="Proteomes" id="UP000463700"/>
    </source>
</evidence>
<reference evidence="2 3" key="1">
    <citation type="journal article" date="2020" name="Int. J. Syst. Evol. Microbiol.">
        <title>Paraburkholderia madseniana sp. nov., a phenolic acid-degrading bacterium isolated from acidic forest soil.</title>
        <authorList>
            <person name="Wilhelm R.C."/>
            <person name="Murphy S.J.L."/>
            <person name="Feriancek N.M."/>
            <person name="Karasz D.C."/>
            <person name="DeRito C.M."/>
            <person name="Newman J.D."/>
            <person name="Buckley D.H."/>
        </authorList>
    </citation>
    <scope>NUCLEOTIDE SEQUENCE [LARGE SCALE GENOMIC DNA]</scope>
    <source>
        <strain evidence="2 3">RP11</strain>
    </source>
</reference>
<evidence type="ECO:0008006" key="4">
    <source>
        <dbReference type="Google" id="ProtNLM"/>
    </source>
</evidence>
<comment type="caution">
    <text evidence="2">The sequence shown here is derived from an EMBL/GenBank/DDBJ whole genome shotgun (WGS) entry which is preliminary data.</text>
</comment>